<evidence type="ECO:0000259" key="7">
    <source>
        <dbReference type="Pfam" id="PF00482"/>
    </source>
</evidence>
<feature type="transmembrane region" description="Helical" evidence="6">
    <location>
        <begin position="271"/>
        <end position="289"/>
    </location>
</feature>
<dbReference type="EMBL" id="CP042906">
    <property type="protein sequence ID" value="QEX17018.1"/>
    <property type="molecule type" value="Genomic_DNA"/>
</dbReference>
<accession>A0A5J6MHM4</accession>
<feature type="transmembrane region" description="Helical" evidence="6">
    <location>
        <begin position="121"/>
        <end position="144"/>
    </location>
</feature>
<dbReference type="Gene3D" id="1.20.81.30">
    <property type="entry name" value="Type II secretion system (T2SS), domain F"/>
    <property type="match status" value="1"/>
</dbReference>
<comment type="subcellular location">
    <subcellularLocation>
        <location evidence="1">Cell membrane</location>
        <topology evidence="1">Multi-pass membrane protein</topology>
    </subcellularLocation>
</comment>
<dbReference type="RefSeq" id="WP_151177310.1">
    <property type="nucleotide sequence ID" value="NZ_CP042906.1"/>
</dbReference>
<evidence type="ECO:0000256" key="5">
    <source>
        <dbReference type="ARBA" id="ARBA00023136"/>
    </source>
</evidence>
<dbReference type="InterPro" id="IPR018076">
    <property type="entry name" value="T2SS_GspF_dom"/>
</dbReference>
<keyword evidence="2" id="KW-1003">Cell membrane</keyword>
<evidence type="ECO:0000256" key="1">
    <source>
        <dbReference type="ARBA" id="ARBA00004651"/>
    </source>
</evidence>
<gene>
    <name evidence="8" type="ORF">FRZ44_23140</name>
</gene>
<protein>
    <submittedName>
        <fullName evidence="8">Secretion protein F</fullName>
    </submittedName>
</protein>
<keyword evidence="3 6" id="KW-0812">Transmembrane</keyword>
<dbReference type="Proteomes" id="UP000326202">
    <property type="component" value="Chromosome"/>
</dbReference>
<dbReference type="PANTHER" id="PTHR35007">
    <property type="entry name" value="INTEGRAL MEMBRANE PROTEIN-RELATED"/>
    <property type="match status" value="1"/>
</dbReference>
<dbReference type="OrthoDB" id="9803381at2"/>
<evidence type="ECO:0000313" key="8">
    <source>
        <dbReference type="EMBL" id="QEX17018.1"/>
    </source>
</evidence>
<organism evidence="8 9">
    <name type="scientific">Hypericibacter terrae</name>
    <dbReference type="NCBI Taxonomy" id="2602015"/>
    <lineage>
        <taxon>Bacteria</taxon>
        <taxon>Pseudomonadati</taxon>
        <taxon>Pseudomonadota</taxon>
        <taxon>Alphaproteobacteria</taxon>
        <taxon>Rhodospirillales</taxon>
        <taxon>Dongiaceae</taxon>
        <taxon>Hypericibacter</taxon>
    </lineage>
</organism>
<evidence type="ECO:0000313" key="9">
    <source>
        <dbReference type="Proteomes" id="UP000326202"/>
    </source>
</evidence>
<keyword evidence="9" id="KW-1185">Reference proteome</keyword>
<name>A0A5J6MHM4_9PROT</name>
<feature type="transmembrane region" description="Helical" evidence="6">
    <location>
        <begin position="304"/>
        <end position="323"/>
    </location>
</feature>
<dbReference type="PANTHER" id="PTHR35007:SF1">
    <property type="entry name" value="PILUS ASSEMBLY PROTEIN"/>
    <property type="match status" value="1"/>
</dbReference>
<dbReference type="KEGG" id="htq:FRZ44_23140"/>
<evidence type="ECO:0000256" key="2">
    <source>
        <dbReference type="ARBA" id="ARBA00022475"/>
    </source>
</evidence>
<sequence>MSGEIQLTHLLIGAFVLGLISVGMLFVALLSGAKDRRQMQRRLKRAQGMSNRMQEQEALSVRRDPSEPLPLFERLARAVLPNPTKIRQRLSRTGKNISLGQYALACILIAAVAGAGTKLGLGWPGIACLLIGVTLGLLLPHLYIGFLGRRRLNQFNAYFSEAIDLIVRGLRSGLPVTESIKAVGREISDPVGIEFRLIADSITFGMTLQEALWAASARIDIPEYRFFAITLGIQQETGGNLAETLDNLSQVLRRRRQMKLKIKALSSEAKASAWIIGSLPFMMFGIIMAENHRYAMTLFTDPRGWVMLACGFVCYGMGIGIMAKMVRFEI</sequence>
<feature type="transmembrane region" description="Helical" evidence="6">
    <location>
        <begin position="97"/>
        <end position="115"/>
    </location>
</feature>
<evidence type="ECO:0000256" key="4">
    <source>
        <dbReference type="ARBA" id="ARBA00022989"/>
    </source>
</evidence>
<reference evidence="8 9" key="1">
    <citation type="submission" date="2019-08" db="EMBL/GenBank/DDBJ databases">
        <title>Hyperibacter terrae gen. nov., sp. nov. and Hyperibacter viscosus sp. nov., two new members in the family Rhodospirillaceae isolated from the rhizosphere of Hypericum perforatum.</title>
        <authorList>
            <person name="Noviana Z."/>
        </authorList>
    </citation>
    <scope>NUCLEOTIDE SEQUENCE [LARGE SCALE GENOMIC DNA]</scope>
    <source>
        <strain evidence="8 9">R5913</strain>
    </source>
</reference>
<feature type="domain" description="Type II secretion system protein GspF" evidence="7">
    <location>
        <begin position="163"/>
        <end position="288"/>
    </location>
</feature>
<proteinExistence type="predicted"/>
<dbReference type="InterPro" id="IPR042094">
    <property type="entry name" value="T2SS_GspF_sf"/>
</dbReference>
<dbReference type="GO" id="GO:0005886">
    <property type="term" value="C:plasma membrane"/>
    <property type="evidence" value="ECO:0007669"/>
    <property type="project" value="UniProtKB-SubCell"/>
</dbReference>
<dbReference type="AlphaFoldDB" id="A0A5J6MHM4"/>
<dbReference type="Pfam" id="PF00482">
    <property type="entry name" value="T2SSF"/>
    <property type="match status" value="1"/>
</dbReference>
<evidence type="ECO:0000256" key="3">
    <source>
        <dbReference type="ARBA" id="ARBA00022692"/>
    </source>
</evidence>
<keyword evidence="4 6" id="KW-1133">Transmembrane helix</keyword>
<feature type="transmembrane region" description="Helical" evidence="6">
    <location>
        <begin position="12"/>
        <end position="33"/>
    </location>
</feature>
<evidence type="ECO:0000256" key="6">
    <source>
        <dbReference type="SAM" id="Phobius"/>
    </source>
</evidence>
<keyword evidence="5 6" id="KW-0472">Membrane</keyword>